<reference evidence="3" key="1">
    <citation type="submission" date="2023-02" db="EMBL/GenBank/DDBJ databases">
        <authorList>
            <person name="Palmer J.M."/>
        </authorList>
    </citation>
    <scope>NUCLEOTIDE SEQUENCE</scope>
    <source>
        <strain evidence="3">FW57</strain>
    </source>
</reference>
<sequence length="173" mass="18559">MLLTGATLLQRSIIRSLPSPALQLQPCGIDLTLHKILRWTSPGTIDLDNSRRQSAATALLPFPSPDEGLRLPQGAYLVQFNEAVDMPRDCMGQIFGRSSLWRAGVTVTAGVVDAGYQGVLGAMLDVRNPEGVVVFRGARLGQIVVHAMEGEVEGYKGVYQGAGGVEGREGLWD</sequence>
<dbReference type="CDD" id="cd07557">
    <property type="entry name" value="trimeric_dUTPase"/>
    <property type="match status" value="1"/>
</dbReference>
<organism evidence="3 4">
    <name type="scientific">Staphylotrichum longicolle</name>
    <dbReference type="NCBI Taxonomy" id="669026"/>
    <lineage>
        <taxon>Eukaryota</taxon>
        <taxon>Fungi</taxon>
        <taxon>Dikarya</taxon>
        <taxon>Ascomycota</taxon>
        <taxon>Pezizomycotina</taxon>
        <taxon>Sordariomycetes</taxon>
        <taxon>Sordariomycetidae</taxon>
        <taxon>Sordariales</taxon>
        <taxon>Chaetomiaceae</taxon>
        <taxon>Staphylotrichum</taxon>
    </lineage>
</organism>
<dbReference type="SUPFAM" id="SSF51283">
    <property type="entry name" value="dUTPase-like"/>
    <property type="match status" value="1"/>
</dbReference>
<dbReference type="InterPro" id="IPR011962">
    <property type="entry name" value="dCTP_deaminase"/>
</dbReference>
<proteinExistence type="predicted"/>
<dbReference type="Proteomes" id="UP001197093">
    <property type="component" value="Unassembled WGS sequence"/>
</dbReference>
<evidence type="ECO:0000313" key="4">
    <source>
        <dbReference type="Proteomes" id="UP001197093"/>
    </source>
</evidence>
<dbReference type="Gene3D" id="2.70.40.10">
    <property type="match status" value="1"/>
</dbReference>
<dbReference type="EMBL" id="JAHCVI010000001">
    <property type="protein sequence ID" value="KAG7294024.1"/>
    <property type="molecule type" value="Genomic_DNA"/>
</dbReference>
<gene>
    <name evidence="3" type="ORF">NEMBOFW57_004085</name>
</gene>
<evidence type="ECO:0008006" key="5">
    <source>
        <dbReference type="Google" id="ProtNLM"/>
    </source>
</evidence>
<dbReference type="Pfam" id="PF22769">
    <property type="entry name" value="DCD"/>
    <property type="match status" value="1"/>
</dbReference>
<name>A0AAD4F799_9PEZI</name>
<dbReference type="InterPro" id="IPR033704">
    <property type="entry name" value="dUTPase_trimeric"/>
</dbReference>
<dbReference type="GO" id="GO:0006229">
    <property type="term" value="P:dUTP biosynthetic process"/>
    <property type="evidence" value="ECO:0007669"/>
    <property type="project" value="InterPro"/>
</dbReference>
<dbReference type="GO" id="GO:0008829">
    <property type="term" value="F:dCTP deaminase activity"/>
    <property type="evidence" value="ECO:0007669"/>
    <property type="project" value="InterPro"/>
</dbReference>
<comment type="caution">
    <text evidence="3">The sequence shown here is derived from an EMBL/GenBank/DDBJ whole genome shotgun (WGS) entry which is preliminary data.</text>
</comment>
<evidence type="ECO:0000256" key="1">
    <source>
        <dbReference type="ARBA" id="ARBA00022801"/>
    </source>
</evidence>
<dbReference type="AlphaFoldDB" id="A0AAD4F799"/>
<keyword evidence="1" id="KW-0378">Hydrolase</keyword>
<evidence type="ECO:0000313" key="3">
    <source>
        <dbReference type="EMBL" id="KAG7294024.1"/>
    </source>
</evidence>
<keyword evidence="4" id="KW-1185">Reference proteome</keyword>
<protein>
    <recommendedName>
        <fullName evidence="5">dUTPase</fullName>
    </recommendedName>
</protein>
<dbReference type="PANTHER" id="PTHR42680:SF3">
    <property type="entry name" value="DCTP DEAMINASE"/>
    <property type="match status" value="1"/>
</dbReference>
<keyword evidence="2" id="KW-0546">Nucleotide metabolism</keyword>
<dbReference type="InterPro" id="IPR036157">
    <property type="entry name" value="dUTPase-like_sf"/>
</dbReference>
<dbReference type="PANTHER" id="PTHR42680">
    <property type="entry name" value="DCTP DEAMINASE"/>
    <property type="match status" value="1"/>
</dbReference>
<accession>A0AAD4F799</accession>
<evidence type="ECO:0000256" key="2">
    <source>
        <dbReference type="ARBA" id="ARBA00023080"/>
    </source>
</evidence>